<keyword evidence="3" id="KW-1185">Reference proteome</keyword>
<evidence type="ECO:0000313" key="3">
    <source>
        <dbReference type="Proteomes" id="UP001320715"/>
    </source>
</evidence>
<reference evidence="2 3" key="1">
    <citation type="submission" date="2020-01" db="EMBL/GenBank/DDBJ databases">
        <title>Genomes of bacteria type strains.</title>
        <authorList>
            <person name="Chen J."/>
            <person name="Zhu S."/>
            <person name="Yang J."/>
        </authorList>
    </citation>
    <scope>NUCLEOTIDE SEQUENCE [LARGE SCALE GENOMIC DNA]</scope>
    <source>
        <strain evidence="2 3">DSM 16655</strain>
    </source>
</reference>
<dbReference type="Pfam" id="PF00092">
    <property type="entry name" value="VWA"/>
    <property type="match status" value="1"/>
</dbReference>
<comment type="caution">
    <text evidence="2">The sequence shown here is derived from an EMBL/GenBank/DDBJ whole genome shotgun (WGS) entry which is preliminary data.</text>
</comment>
<dbReference type="InterPro" id="IPR036465">
    <property type="entry name" value="vWFA_dom_sf"/>
</dbReference>
<dbReference type="Proteomes" id="UP001320715">
    <property type="component" value="Unassembled WGS sequence"/>
</dbReference>
<name>A0ABT1CU93_9HYPH</name>
<dbReference type="SMART" id="SM00327">
    <property type="entry name" value="VWA"/>
    <property type="match status" value="1"/>
</dbReference>
<dbReference type="PROSITE" id="PS50234">
    <property type="entry name" value="VWFA"/>
    <property type="match status" value="1"/>
</dbReference>
<organism evidence="2 3">
    <name type="scientific">Hoeflea alexandrii</name>
    <dbReference type="NCBI Taxonomy" id="288436"/>
    <lineage>
        <taxon>Bacteria</taxon>
        <taxon>Pseudomonadati</taxon>
        <taxon>Pseudomonadota</taxon>
        <taxon>Alphaproteobacteria</taxon>
        <taxon>Hyphomicrobiales</taxon>
        <taxon>Rhizobiaceae</taxon>
        <taxon>Hoeflea</taxon>
    </lineage>
</organism>
<sequence>MTKSAKNTKFSQMIRSRDGNFAMLAAVLLPVAMIAGSLALDTTNALSMKTRLQNAVDSAALATATRLYQEENLSVADAKIFAASFLKGQVEEDSTAFDGFSISPTVTITPVNTNGGTTWKVSVAVTGTQKATPMAKLIGRDTLSVNVTGKSQSGSESSQGSISMALVLDQSGSMDWKLDGEKKINVLKQAVFGLIDQFKAVDKNGDYIRLGSVSYNSNVTGKNNMTWNVNRVHNFVGQLQATGGTDSTDAFKWGYEKVSSTKETDEHKARTGQEPERIIVFMTDGDNNYTSADTSTKKLCDEAKADGLTIYTIAFAAPTRGQQLLSYCADKPENYYDARNSQELIDAFKNIGEQTSKVVSRLTE</sequence>
<evidence type="ECO:0000313" key="2">
    <source>
        <dbReference type="EMBL" id="MCO6409762.1"/>
    </source>
</evidence>
<proteinExistence type="predicted"/>
<dbReference type="InterPro" id="IPR028087">
    <property type="entry name" value="Tad_N"/>
</dbReference>
<dbReference type="SUPFAM" id="SSF53300">
    <property type="entry name" value="vWA-like"/>
    <property type="match status" value="1"/>
</dbReference>
<accession>A0ABT1CU93</accession>
<gene>
    <name evidence="2" type="ORF">GTW23_16385</name>
</gene>
<feature type="domain" description="VWFA" evidence="1">
    <location>
        <begin position="163"/>
        <end position="351"/>
    </location>
</feature>
<dbReference type="EMBL" id="JAAAML010000003">
    <property type="protein sequence ID" value="MCO6409762.1"/>
    <property type="molecule type" value="Genomic_DNA"/>
</dbReference>
<dbReference type="Pfam" id="PF13400">
    <property type="entry name" value="Tad"/>
    <property type="match status" value="1"/>
</dbReference>
<protein>
    <submittedName>
        <fullName evidence="2">VWA domain-containing protein</fullName>
    </submittedName>
</protein>
<dbReference type="InterPro" id="IPR002035">
    <property type="entry name" value="VWF_A"/>
</dbReference>
<dbReference type="RefSeq" id="WP_252916561.1">
    <property type="nucleotide sequence ID" value="NZ_JAAAML010000003.1"/>
</dbReference>
<evidence type="ECO:0000259" key="1">
    <source>
        <dbReference type="PROSITE" id="PS50234"/>
    </source>
</evidence>
<dbReference type="CDD" id="cd00198">
    <property type="entry name" value="vWFA"/>
    <property type="match status" value="1"/>
</dbReference>
<dbReference type="Gene3D" id="3.40.50.410">
    <property type="entry name" value="von Willebrand factor, type A domain"/>
    <property type="match status" value="1"/>
</dbReference>